<dbReference type="GO" id="GO:0006935">
    <property type="term" value="P:chemotaxis"/>
    <property type="evidence" value="ECO:0007669"/>
    <property type="project" value="UniProtKB-UniRule"/>
</dbReference>
<keyword evidence="4" id="KW-0145">Chemotaxis</keyword>
<feature type="active site" evidence="4">
    <location>
        <position position="12"/>
    </location>
</feature>
<dbReference type="InterPro" id="IPR000673">
    <property type="entry name" value="Sig_transdc_resp-reg_Me-estase"/>
</dbReference>
<feature type="domain" description="CheB-type methylesterase" evidence="5">
    <location>
        <begin position="1"/>
        <end position="190"/>
    </location>
</feature>
<dbReference type="Pfam" id="PF01339">
    <property type="entry name" value="CheB_methylest"/>
    <property type="match status" value="1"/>
</dbReference>
<dbReference type="AlphaFoldDB" id="A0A1F2P9G7"/>
<feature type="active site" evidence="4">
    <location>
        <position position="39"/>
    </location>
</feature>
<protein>
    <recommendedName>
        <fullName evidence="2">protein-glutamate methylesterase</fullName>
        <ecNumber evidence="2">3.1.1.61</ecNumber>
    </recommendedName>
</protein>
<keyword evidence="7" id="KW-1185">Reference proteome</keyword>
<dbReference type="InterPro" id="IPR035909">
    <property type="entry name" value="CheB_C"/>
</dbReference>
<organism evidence="6 7">
    <name type="scientific">Candidatus Syntropharchaeum caldarium</name>
    <dbReference type="NCBI Taxonomy" id="1838285"/>
    <lineage>
        <taxon>Archaea</taxon>
        <taxon>Methanobacteriati</taxon>
        <taxon>Methanobacteriota</taxon>
        <taxon>Stenosarchaea group</taxon>
        <taxon>Methanomicrobia</taxon>
        <taxon>Methanosarcinales</taxon>
        <taxon>ANME-2 cluster</taxon>
        <taxon>Candidatus Syntropharchaeum</taxon>
    </lineage>
</organism>
<feature type="active site" evidence="4">
    <location>
        <position position="132"/>
    </location>
</feature>
<dbReference type="PROSITE" id="PS50122">
    <property type="entry name" value="CHEB"/>
    <property type="match status" value="1"/>
</dbReference>
<dbReference type="GO" id="GO:0000156">
    <property type="term" value="F:phosphorelay response regulator activity"/>
    <property type="evidence" value="ECO:0007669"/>
    <property type="project" value="InterPro"/>
</dbReference>
<sequence>MPAENVVAIGSSTGGLVALKEILSQLPDKFDAAIVIVQHMPGFISKSIVNTLGEVTKHTVKLAEDGEVLTPGVIYLAPGGDKHLIVENRSIMLVDGEKVNFCRPSVDVMMNSVAEEFEERTIGVILTGMGHDGAMGIVKIKEHGGYTIAQDKVTSAVFGMPGAAINTGKIDRVLPSYMIAPEFTSIIEQRTFT</sequence>
<keyword evidence="1 4" id="KW-0378">Hydrolase</keyword>
<dbReference type="Gene3D" id="3.40.50.180">
    <property type="entry name" value="Methylesterase CheB, C-terminal domain"/>
    <property type="match status" value="1"/>
</dbReference>
<reference evidence="6" key="1">
    <citation type="submission" date="2016-05" db="EMBL/GenBank/DDBJ databases">
        <title>Microbial consortia oxidize butane by reversing methanogenesis.</title>
        <authorList>
            <person name="Laso-Perez R."/>
            <person name="Richter M."/>
            <person name="Wegener G."/>
            <person name="Musat F."/>
        </authorList>
    </citation>
    <scope>NUCLEOTIDE SEQUENCE [LARGE SCALE GENOMIC DNA]</scope>
    <source>
        <strain evidence="6">BOX2</strain>
    </source>
</reference>
<dbReference type="PATRIC" id="fig|1838285.3.peg.669"/>
<dbReference type="Proteomes" id="UP000186940">
    <property type="component" value="Unassembled WGS sequence"/>
</dbReference>
<gene>
    <name evidence="6" type="ORF">SCAL_000660</name>
</gene>
<dbReference type="GO" id="GO:0008984">
    <property type="term" value="F:protein-glutamate methylesterase activity"/>
    <property type="evidence" value="ECO:0007669"/>
    <property type="project" value="UniProtKB-EC"/>
</dbReference>
<evidence type="ECO:0000256" key="3">
    <source>
        <dbReference type="ARBA" id="ARBA00048267"/>
    </source>
</evidence>
<dbReference type="EC" id="3.1.1.61" evidence="2"/>
<proteinExistence type="predicted"/>
<evidence type="ECO:0000313" key="6">
    <source>
        <dbReference type="EMBL" id="OFV68020.1"/>
    </source>
</evidence>
<evidence type="ECO:0000256" key="2">
    <source>
        <dbReference type="ARBA" id="ARBA00039140"/>
    </source>
</evidence>
<evidence type="ECO:0000256" key="1">
    <source>
        <dbReference type="ARBA" id="ARBA00022801"/>
    </source>
</evidence>
<dbReference type="EMBL" id="LYOS01000002">
    <property type="protein sequence ID" value="OFV68020.1"/>
    <property type="molecule type" value="Genomic_DNA"/>
</dbReference>
<comment type="caution">
    <text evidence="6">The sequence shown here is derived from an EMBL/GenBank/DDBJ whole genome shotgun (WGS) entry which is preliminary data.</text>
</comment>
<dbReference type="STRING" id="1838285.SCAL_000660"/>
<name>A0A1F2P9G7_9EURY</name>
<evidence type="ECO:0000256" key="4">
    <source>
        <dbReference type="PROSITE-ProRule" id="PRU00050"/>
    </source>
</evidence>
<dbReference type="PANTHER" id="PTHR42872">
    <property type="entry name" value="PROTEIN-GLUTAMATE METHYLESTERASE/PROTEIN-GLUTAMINE GLUTAMINASE"/>
    <property type="match status" value="1"/>
</dbReference>
<evidence type="ECO:0000313" key="7">
    <source>
        <dbReference type="Proteomes" id="UP000186940"/>
    </source>
</evidence>
<dbReference type="CDD" id="cd16432">
    <property type="entry name" value="CheB_Rec"/>
    <property type="match status" value="1"/>
</dbReference>
<comment type="catalytic activity">
    <reaction evidence="3">
        <text>[protein]-L-glutamate 5-O-methyl ester + H2O = L-glutamyl-[protein] + methanol + H(+)</text>
        <dbReference type="Rhea" id="RHEA:23236"/>
        <dbReference type="Rhea" id="RHEA-COMP:10208"/>
        <dbReference type="Rhea" id="RHEA-COMP:10311"/>
        <dbReference type="ChEBI" id="CHEBI:15377"/>
        <dbReference type="ChEBI" id="CHEBI:15378"/>
        <dbReference type="ChEBI" id="CHEBI:17790"/>
        <dbReference type="ChEBI" id="CHEBI:29973"/>
        <dbReference type="ChEBI" id="CHEBI:82795"/>
        <dbReference type="EC" id="3.1.1.61"/>
    </reaction>
</comment>
<evidence type="ECO:0000259" key="5">
    <source>
        <dbReference type="PROSITE" id="PS50122"/>
    </source>
</evidence>
<dbReference type="PANTHER" id="PTHR42872:SF3">
    <property type="entry name" value="PROTEIN-GLUTAMATE METHYLESTERASE_PROTEIN-GLUTAMINE GLUTAMINASE 1"/>
    <property type="match status" value="1"/>
</dbReference>
<dbReference type="GO" id="GO:0005737">
    <property type="term" value="C:cytoplasm"/>
    <property type="evidence" value="ECO:0007669"/>
    <property type="project" value="InterPro"/>
</dbReference>
<dbReference type="SUPFAM" id="SSF52738">
    <property type="entry name" value="Methylesterase CheB, C-terminal domain"/>
    <property type="match status" value="1"/>
</dbReference>
<accession>A0A1F2P9G7</accession>